<sequence length="62" mass="6488">MLGMTLLAGHIVPLASLNHHPIEVRTKGHDKLVDLSGMSGGNLGIAVDPKGNDPEVMQFSLG</sequence>
<reference evidence="2" key="1">
    <citation type="journal article" date="2012" name="PLoS Genet.">
        <title>The genomes of the fungal plant pathogens Cladosporium fulvum and Dothistroma septosporum reveal adaptation to different hosts and lifestyles but also signatures of common ancestry.</title>
        <authorList>
            <person name="de Wit P.J.G.M."/>
            <person name="van der Burgt A."/>
            <person name="Oekmen B."/>
            <person name="Stergiopoulos I."/>
            <person name="Abd-Elsalam K.A."/>
            <person name="Aerts A.L."/>
            <person name="Bahkali A.H."/>
            <person name="Beenen H.G."/>
            <person name="Chettri P."/>
            <person name="Cox M.P."/>
            <person name="Datema E."/>
            <person name="de Vries R.P."/>
            <person name="Dhillon B."/>
            <person name="Ganley A.R."/>
            <person name="Griffiths S.A."/>
            <person name="Guo Y."/>
            <person name="Hamelin R.C."/>
            <person name="Henrissat B."/>
            <person name="Kabir M.S."/>
            <person name="Jashni M.K."/>
            <person name="Kema G."/>
            <person name="Klaubauf S."/>
            <person name="Lapidus A."/>
            <person name="Levasseur A."/>
            <person name="Lindquist E."/>
            <person name="Mehrabi R."/>
            <person name="Ohm R.A."/>
            <person name="Owen T.J."/>
            <person name="Salamov A."/>
            <person name="Schwelm A."/>
            <person name="Schijlen E."/>
            <person name="Sun H."/>
            <person name="van den Burg H.A."/>
            <person name="van Ham R.C.H.J."/>
            <person name="Zhang S."/>
            <person name="Goodwin S.B."/>
            <person name="Grigoriev I.V."/>
            <person name="Collemare J."/>
            <person name="Bradshaw R.E."/>
        </authorList>
    </citation>
    <scope>NUCLEOTIDE SEQUENCE [LARGE SCALE GENOMIC DNA]</scope>
    <source>
        <strain evidence="2">NZE10 / CBS 128990</strain>
    </source>
</reference>
<organism evidence="1 2">
    <name type="scientific">Dothistroma septosporum (strain NZE10 / CBS 128990)</name>
    <name type="common">Red band needle blight fungus</name>
    <name type="synonym">Mycosphaerella pini</name>
    <dbReference type="NCBI Taxonomy" id="675120"/>
    <lineage>
        <taxon>Eukaryota</taxon>
        <taxon>Fungi</taxon>
        <taxon>Dikarya</taxon>
        <taxon>Ascomycota</taxon>
        <taxon>Pezizomycotina</taxon>
        <taxon>Dothideomycetes</taxon>
        <taxon>Dothideomycetidae</taxon>
        <taxon>Mycosphaerellales</taxon>
        <taxon>Mycosphaerellaceae</taxon>
        <taxon>Dothistroma</taxon>
    </lineage>
</organism>
<dbReference type="AlphaFoldDB" id="N1Q164"/>
<name>N1Q164_DOTSN</name>
<reference evidence="1 2" key="2">
    <citation type="journal article" date="2012" name="PLoS Pathog.">
        <title>Diverse lifestyles and strategies of plant pathogenesis encoded in the genomes of eighteen Dothideomycetes fungi.</title>
        <authorList>
            <person name="Ohm R.A."/>
            <person name="Feau N."/>
            <person name="Henrissat B."/>
            <person name="Schoch C.L."/>
            <person name="Horwitz B.A."/>
            <person name="Barry K.W."/>
            <person name="Condon B.J."/>
            <person name="Copeland A.C."/>
            <person name="Dhillon B."/>
            <person name="Glaser F."/>
            <person name="Hesse C.N."/>
            <person name="Kosti I."/>
            <person name="LaButti K."/>
            <person name="Lindquist E.A."/>
            <person name="Lucas S."/>
            <person name="Salamov A.A."/>
            <person name="Bradshaw R.E."/>
            <person name="Ciuffetti L."/>
            <person name="Hamelin R.C."/>
            <person name="Kema G.H.J."/>
            <person name="Lawrence C."/>
            <person name="Scott J.A."/>
            <person name="Spatafora J.W."/>
            <person name="Turgeon B.G."/>
            <person name="de Wit P.J.G.M."/>
            <person name="Zhong S."/>
            <person name="Goodwin S.B."/>
            <person name="Grigoriev I.V."/>
        </authorList>
    </citation>
    <scope>NUCLEOTIDE SEQUENCE [LARGE SCALE GENOMIC DNA]</scope>
    <source>
        <strain evidence="2">NZE10 / CBS 128990</strain>
    </source>
</reference>
<keyword evidence="2" id="KW-1185">Reference proteome</keyword>
<protein>
    <submittedName>
        <fullName evidence="1">Uncharacterized protein</fullName>
    </submittedName>
</protein>
<evidence type="ECO:0000313" key="2">
    <source>
        <dbReference type="Proteomes" id="UP000016933"/>
    </source>
</evidence>
<gene>
    <name evidence="1" type="ORF">DOTSEDRAFT_67899</name>
</gene>
<evidence type="ECO:0000313" key="1">
    <source>
        <dbReference type="EMBL" id="EME49008.1"/>
    </source>
</evidence>
<dbReference type="EMBL" id="KB446535">
    <property type="protein sequence ID" value="EME49008.1"/>
    <property type="molecule type" value="Genomic_DNA"/>
</dbReference>
<dbReference type="Proteomes" id="UP000016933">
    <property type="component" value="Unassembled WGS sequence"/>
</dbReference>
<dbReference type="HOGENOM" id="CLU_2904160_0_0_1"/>
<accession>N1Q164</accession>
<proteinExistence type="predicted"/>